<dbReference type="EMBL" id="MN739365">
    <property type="protein sequence ID" value="QHT01171.1"/>
    <property type="molecule type" value="Genomic_DNA"/>
</dbReference>
<dbReference type="AlphaFoldDB" id="A0A6C0C9Q9"/>
<evidence type="ECO:0000313" key="1">
    <source>
        <dbReference type="EMBL" id="QHT01171.1"/>
    </source>
</evidence>
<organism evidence="1">
    <name type="scientific">viral metagenome</name>
    <dbReference type="NCBI Taxonomy" id="1070528"/>
    <lineage>
        <taxon>unclassified sequences</taxon>
        <taxon>metagenomes</taxon>
        <taxon>organismal metagenomes</taxon>
    </lineage>
</organism>
<accession>A0A6C0C9Q9</accession>
<proteinExistence type="predicted"/>
<sequence>MLHVPILFLTYLNGNTSLILNMLSMTYNKTQNISYAAQ</sequence>
<reference evidence="1" key="1">
    <citation type="journal article" date="2020" name="Nature">
        <title>Giant virus diversity and host interactions through global metagenomics.</title>
        <authorList>
            <person name="Schulz F."/>
            <person name="Roux S."/>
            <person name="Paez-Espino D."/>
            <person name="Jungbluth S."/>
            <person name="Walsh D.A."/>
            <person name="Denef V.J."/>
            <person name="McMahon K.D."/>
            <person name="Konstantinidis K.T."/>
            <person name="Eloe-Fadrosh E.A."/>
            <person name="Kyrpides N.C."/>
            <person name="Woyke T."/>
        </authorList>
    </citation>
    <scope>NUCLEOTIDE SEQUENCE</scope>
    <source>
        <strain evidence="1">GVMAG-M-3300020192-26</strain>
    </source>
</reference>
<protein>
    <submittedName>
        <fullName evidence="1">Uncharacterized protein</fullName>
    </submittedName>
</protein>
<name>A0A6C0C9Q9_9ZZZZ</name>